<keyword evidence="1" id="KW-0732">Signal</keyword>
<keyword evidence="2" id="KW-1185">Reference proteome</keyword>
<sequence>MAKTLLLLALFVGTAFAAQPNSHFLENIFGFPESFYQNAATNNNGGPLNGATYNCDAAHLQQSQDAFNSALGIGGTLNWQNATQLYSAVDAYLSASVSNYLNTCKARKNFYTQMGATYADCTNPLYIVSQLSSGSDVTPAFAYAAMWAQLDFICNAGLEIGIQSFKDIMAVYGTQQGQTCYNQFLIGAGNDPVNRCKYVSTYIVCIQEAYIQYASNRPNGWWVCERARVGFGMGCLNQRCTVLTT</sequence>
<reference evidence="3" key="1">
    <citation type="submission" date="2022-11" db="UniProtKB">
        <authorList>
            <consortium name="WormBaseParasite"/>
        </authorList>
    </citation>
    <scope>IDENTIFICATION</scope>
</reference>
<name>A0A914Y851_9BILA</name>
<accession>A0A914Y851</accession>
<evidence type="ECO:0000256" key="1">
    <source>
        <dbReference type="SAM" id="SignalP"/>
    </source>
</evidence>
<dbReference type="PANTHER" id="PTHR34311">
    <property type="entry name" value="PROTEIN CBG21698-RELATED"/>
    <property type="match status" value="1"/>
</dbReference>
<protein>
    <submittedName>
        <fullName evidence="3">Uncharacterized protein</fullName>
    </submittedName>
</protein>
<feature type="chain" id="PRO_5037528576" evidence="1">
    <location>
        <begin position="18"/>
        <end position="245"/>
    </location>
</feature>
<dbReference type="WBParaSite" id="PSU_v2.g15453.t1">
    <property type="protein sequence ID" value="PSU_v2.g15453.t1"/>
    <property type="gene ID" value="PSU_v2.g15453"/>
</dbReference>
<feature type="signal peptide" evidence="1">
    <location>
        <begin position="1"/>
        <end position="17"/>
    </location>
</feature>
<proteinExistence type="predicted"/>
<organism evidence="2 3">
    <name type="scientific">Panagrolaimus superbus</name>
    <dbReference type="NCBI Taxonomy" id="310955"/>
    <lineage>
        <taxon>Eukaryota</taxon>
        <taxon>Metazoa</taxon>
        <taxon>Ecdysozoa</taxon>
        <taxon>Nematoda</taxon>
        <taxon>Chromadorea</taxon>
        <taxon>Rhabditida</taxon>
        <taxon>Tylenchina</taxon>
        <taxon>Panagrolaimomorpha</taxon>
        <taxon>Panagrolaimoidea</taxon>
        <taxon>Panagrolaimidae</taxon>
        <taxon>Panagrolaimus</taxon>
    </lineage>
</organism>
<dbReference type="AlphaFoldDB" id="A0A914Y851"/>
<evidence type="ECO:0000313" key="2">
    <source>
        <dbReference type="Proteomes" id="UP000887577"/>
    </source>
</evidence>
<dbReference type="Proteomes" id="UP000887577">
    <property type="component" value="Unplaced"/>
</dbReference>
<evidence type="ECO:0000313" key="3">
    <source>
        <dbReference type="WBParaSite" id="PSU_v2.g15453.t1"/>
    </source>
</evidence>